<dbReference type="EMBL" id="GL984097">
    <property type="protein sequence ID" value="EGR29872.1"/>
    <property type="molecule type" value="Genomic_DNA"/>
</dbReference>
<evidence type="ECO:0000256" key="2">
    <source>
        <dbReference type="ARBA" id="ARBA00009889"/>
    </source>
</evidence>
<evidence type="ECO:0000256" key="7">
    <source>
        <dbReference type="ARBA" id="ARBA00023242"/>
    </source>
</evidence>
<feature type="domain" description="Helicase C-terminal" evidence="9">
    <location>
        <begin position="402"/>
        <end position="562"/>
    </location>
</feature>
<keyword evidence="7" id="KW-0539">Nucleus</keyword>
<evidence type="ECO:0000256" key="5">
    <source>
        <dbReference type="ARBA" id="ARBA00022806"/>
    </source>
</evidence>
<reference evidence="10 11" key="1">
    <citation type="submission" date="2011-07" db="EMBL/GenBank/DDBJ databases">
        <authorList>
            <person name="Coyne R."/>
            <person name="Brami D."/>
            <person name="Johnson J."/>
            <person name="Hostetler J."/>
            <person name="Hannick L."/>
            <person name="Clark T."/>
            <person name="Cassidy-Hanley D."/>
            <person name="Inman J."/>
        </authorList>
    </citation>
    <scope>NUCLEOTIDE SEQUENCE [LARGE SCALE GENOMIC DNA]</scope>
    <source>
        <strain evidence="10 11">G5</strain>
    </source>
</reference>
<dbReference type="AlphaFoldDB" id="G0QY33"/>
<evidence type="ECO:0000313" key="11">
    <source>
        <dbReference type="Proteomes" id="UP000008983"/>
    </source>
</evidence>
<dbReference type="GO" id="GO:0036297">
    <property type="term" value="P:interstrand cross-link repair"/>
    <property type="evidence" value="ECO:0007669"/>
    <property type="project" value="TreeGrafter"/>
</dbReference>
<evidence type="ECO:0000256" key="3">
    <source>
        <dbReference type="ARBA" id="ARBA00022741"/>
    </source>
</evidence>
<dbReference type="InterPro" id="IPR006935">
    <property type="entry name" value="Helicase/UvrB_N"/>
</dbReference>
<organism evidence="10 11">
    <name type="scientific">Ichthyophthirius multifiliis</name>
    <name type="common">White spot disease agent</name>
    <name type="synonym">Ich</name>
    <dbReference type="NCBI Taxonomy" id="5932"/>
    <lineage>
        <taxon>Eukaryota</taxon>
        <taxon>Sar</taxon>
        <taxon>Alveolata</taxon>
        <taxon>Ciliophora</taxon>
        <taxon>Intramacronucleata</taxon>
        <taxon>Oligohymenophorea</taxon>
        <taxon>Hymenostomatida</taxon>
        <taxon>Ophryoglenina</taxon>
        <taxon>Ichthyophthirius</taxon>
    </lineage>
</organism>
<dbReference type="SUPFAM" id="SSF52540">
    <property type="entry name" value="P-loop containing nucleoside triphosphate hydrolases"/>
    <property type="match status" value="1"/>
</dbReference>
<gene>
    <name evidence="10" type="ORF">IMG5_146930</name>
</gene>
<dbReference type="SMART" id="SM00490">
    <property type="entry name" value="HELICc"/>
    <property type="match status" value="1"/>
</dbReference>
<evidence type="ECO:0000259" key="8">
    <source>
        <dbReference type="PROSITE" id="PS51192"/>
    </source>
</evidence>
<proteinExistence type="inferred from homology"/>
<dbReference type="InterPro" id="IPR014001">
    <property type="entry name" value="Helicase_ATP-bd"/>
</dbReference>
<dbReference type="SMART" id="SM00487">
    <property type="entry name" value="DEXDc"/>
    <property type="match status" value="1"/>
</dbReference>
<dbReference type="Proteomes" id="UP000008983">
    <property type="component" value="Unassembled WGS sequence"/>
</dbReference>
<dbReference type="InterPro" id="IPR001650">
    <property type="entry name" value="Helicase_C-like"/>
</dbReference>
<dbReference type="Pfam" id="PF04851">
    <property type="entry name" value="ResIII"/>
    <property type="match status" value="1"/>
</dbReference>
<dbReference type="eggNOG" id="KOG0354">
    <property type="taxonomic scope" value="Eukaryota"/>
</dbReference>
<dbReference type="PANTHER" id="PTHR14025:SF20">
    <property type="entry name" value="FANCONI ANEMIA GROUP M PROTEIN"/>
    <property type="match status" value="1"/>
</dbReference>
<dbReference type="OMA" id="YQFTIVQ"/>
<dbReference type="GO" id="GO:0009378">
    <property type="term" value="F:four-way junction helicase activity"/>
    <property type="evidence" value="ECO:0007669"/>
    <property type="project" value="TreeGrafter"/>
</dbReference>
<dbReference type="OrthoDB" id="6513042at2759"/>
<feature type="domain" description="Helicase ATP-binding" evidence="8">
    <location>
        <begin position="63"/>
        <end position="231"/>
    </location>
</feature>
<dbReference type="GO" id="GO:0000400">
    <property type="term" value="F:four-way junction DNA binding"/>
    <property type="evidence" value="ECO:0007669"/>
    <property type="project" value="TreeGrafter"/>
</dbReference>
<dbReference type="PROSITE" id="PS51194">
    <property type="entry name" value="HELICASE_CTER"/>
    <property type="match status" value="1"/>
</dbReference>
<keyword evidence="11" id="KW-1185">Reference proteome</keyword>
<dbReference type="GO" id="GO:0016787">
    <property type="term" value="F:hydrolase activity"/>
    <property type="evidence" value="ECO:0007669"/>
    <property type="project" value="UniProtKB-KW"/>
</dbReference>
<dbReference type="GO" id="GO:0043138">
    <property type="term" value="F:3'-5' DNA helicase activity"/>
    <property type="evidence" value="ECO:0007669"/>
    <property type="project" value="TreeGrafter"/>
</dbReference>
<feature type="non-terminal residue" evidence="10">
    <location>
        <position position="622"/>
    </location>
</feature>
<comment type="similarity">
    <text evidence="2">Belongs to the DEAD box helicase family. DEAH subfamily. FANCM sub-subfamily.</text>
</comment>
<dbReference type="GeneID" id="14905983"/>
<dbReference type="GO" id="GO:0005634">
    <property type="term" value="C:nucleus"/>
    <property type="evidence" value="ECO:0007669"/>
    <property type="project" value="UniProtKB-SubCell"/>
</dbReference>
<dbReference type="PANTHER" id="PTHR14025">
    <property type="entry name" value="FANCONI ANEMIA GROUP M FANCM FAMILY MEMBER"/>
    <property type="match status" value="1"/>
</dbReference>
<dbReference type="Gene3D" id="3.40.50.300">
    <property type="entry name" value="P-loop containing nucleotide triphosphate hydrolases"/>
    <property type="match status" value="2"/>
</dbReference>
<evidence type="ECO:0000256" key="1">
    <source>
        <dbReference type="ARBA" id="ARBA00004123"/>
    </source>
</evidence>
<evidence type="ECO:0000256" key="4">
    <source>
        <dbReference type="ARBA" id="ARBA00022801"/>
    </source>
</evidence>
<evidence type="ECO:0000256" key="6">
    <source>
        <dbReference type="ARBA" id="ARBA00022840"/>
    </source>
</evidence>
<name>G0QY33_ICHMU</name>
<accession>G0QY33</accession>
<protein>
    <submittedName>
        <fullName evidence="10">Uncharacterized protein</fullName>
    </submittedName>
</protein>
<sequence length="622" mass="73041">MKKYFQIQLKIQVQNIIQKQIKKHLNIGYIVIIFNKYILLQQIKKNIQYYSVGKSFRKYQFDIVQTCLKYNTLVALPTGLGKTFIAATIMFNFYVWFPKGKIFFLAPTRPLVSQQMECLKIFEKINQQDIIEIVGNLPTKKRKEFYQNKRVFFQTPQTLDNDLQEKRYEGDNLCLIVFDEAHKATGKYAYTNIINQLEKLHFGYRVLALSATPGNQFEQIQEVLKNLKICKLEVKDENDEDIKKYMHKKQIFPVKVQNNDQINKIQENISNLIFNCYQWLLQQGVVPFYIKMKVRQPVDIHRGIFYSIFKNFYQKQQIQNDVIEKGGTIGLTEVQNQLQVKKKNIADKNFSSLKNFLKMEQFQPFQKHKIPTKKESKLQKIENIQEIEDVQEIESHPKSQQLIQILVDQFQNEKNVQNFSKSIVFTQNRNSAFQLKKLLNQSSVYIRSEVFIGQANLDGQGMNQKAQIQVIKKFKNNEYNTLIATCIGEEGLDIGEVDVIVCYDSGFSPIRMIQRMGRTGRKREGKVYILLMEGKEYLSYIQSQKRHKALIKLLKINSIEGNFQKGSNKEKFQFYGFNPRMIPVDVNPLCKIIINEQQDLVLQKTTFQNIEEVQENSDLGEF</sequence>
<dbReference type="PROSITE" id="PS51192">
    <property type="entry name" value="HELICASE_ATP_BIND_1"/>
    <property type="match status" value="1"/>
</dbReference>
<dbReference type="GO" id="GO:0005524">
    <property type="term" value="F:ATP binding"/>
    <property type="evidence" value="ECO:0007669"/>
    <property type="project" value="UniProtKB-KW"/>
</dbReference>
<dbReference type="Pfam" id="PF00271">
    <property type="entry name" value="Helicase_C"/>
    <property type="match status" value="1"/>
</dbReference>
<comment type="subcellular location">
    <subcellularLocation>
        <location evidence="1">Nucleus</location>
    </subcellularLocation>
</comment>
<dbReference type="STRING" id="857967.G0QY33"/>
<evidence type="ECO:0000313" key="10">
    <source>
        <dbReference type="EMBL" id="EGR29872.1"/>
    </source>
</evidence>
<keyword evidence="3" id="KW-0547">Nucleotide-binding</keyword>
<keyword evidence="6" id="KW-0067">ATP-binding</keyword>
<dbReference type="InterPro" id="IPR027417">
    <property type="entry name" value="P-loop_NTPase"/>
</dbReference>
<dbReference type="InParanoid" id="G0QY33"/>
<keyword evidence="5" id="KW-0347">Helicase</keyword>
<dbReference type="RefSeq" id="XP_004031108.1">
    <property type="nucleotide sequence ID" value="XM_004031060.1"/>
</dbReference>
<dbReference type="FunFam" id="3.40.50.300:FF:000861">
    <property type="entry name" value="Fanconi anemia, complementation group M"/>
    <property type="match status" value="1"/>
</dbReference>
<dbReference type="GO" id="GO:0045003">
    <property type="term" value="P:double-strand break repair via synthesis-dependent strand annealing"/>
    <property type="evidence" value="ECO:0007669"/>
    <property type="project" value="TreeGrafter"/>
</dbReference>
<evidence type="ECO:0000259" key="9">
    <source>
        <dbReference type="PROSITE" id="PS51194"/>
    </source>
</evidence>
<keyword evidence="4" id="KW-0378">Hydrolase</keyword>